<dbReference type="InterPro" id="IPR000182">
    <property type="entry name" value="GNAT_dom"/>
</dbReference>
<evidence type="ECO:0000256" key="1">
    <source>
        <dbReference type="ARBA" id="ARBA00022679"/>
    </source>
</evidence>
<feature type="domain" description="N-acetyltransferase" evidence="3">
    <location>
        <begin position="1"/>
        <end position="165"/>
    </location>
</feature>
<dbReference type="EMBL" id="VJZE01000091">
    <property type="protein sequence ID" value="MPY41332.1"/>
    <property type="molecule type" value="Genomic_DNA"/>
</dbReference>
<sequence>MLYRNGTPSDADRVAALHTASWRSAYAGLMPAEYLSGSLPEEHRAQWRERTAEPSGRWLLLAEEGDELLGFIHLVTVPDGRLYVENLHVRPGRVGTGIGHGLLHRGFAWAAAEHPGRDVYLEVLSGNVRAIAFYEREGGVVTAERPATVAPGIELDEIEYTWSATAVGRPGAR</sequence>
<organism evidence="4 5">
    <name type="scientific">Streptomyces phyllanthi</name>
    <dbReference type="NCBI Taxonomy" id="1803180"/>
    <lineage>
        <taxon>Bacteria</taxon>
        <taxon>Bacillati</taxon>
        <taxon>Actinomycetota</taxon>
        <taxon>Actinomycetes</taxon>
        <taxon>Kitasatosporales</taxon>
        <taxon>Streptomycetaceae</taxon>
        <taxon>Streptomyces</taxon>
    </lineage>
</organism>
<evidence type="ECO:0000259" key="3">
    <source>
        <dbReference type="PROSITE" id="PS51186"/>
    </source>
</evidence>
<accession>A0A5N8W2I2</accession>
<proteinExistence type="predicted"/>
<protein>
    <submittedName>
        <fullName evidence="4">GNAT family N-acetyltransferase</fullName>
    </submittedName>
</protein>
<comment type="caution">
    <text evidence="4">The sequence shown here is derived from an EMBL/GenBank/DDBJ whole genome shotgun (WGS) entry which is preliminary data.</text>
</comment>
<evidence type="ECO:0000313" key="5">
    <source>
        <dbReference type="Proteomes" id="UP000326979"/>
    </source>
</evidence>
<keyword evidence="2" id="KW-0012">Acyltransferase</keyword>
<keyword evidence="1 4" id="KW-0808">Transferase</keyword>
<dbReference type="CDD" id="cd04301">
    <property type="entry name" value="NAT_SF"/>
    <property type="match status" value="1"/>
</dbReference>
<dbReference type="GO" id="GO:0016747">
    <property type="term" value="F:acyltransferase activity, transferring groups other than amino-acyl groups"/>
    <property type="evidence" value="ECO:0007669"/>
    <property type="project" value="InterPro"/>
</dbReference>
<reference evidence="4 5" key="1">
    <citation type="submission" date="2019-07" db="EMBL/GenBank/DDBJ databases">
        <title>New species of Amycolatopsis and Streptomyces.</title>
        <authorList>
            <person name="Duangmal K."/>
            <person name="Teo W.F.A."/>
            <person name="Lipun K."/>
        </authorList>
    </citation>
    <scope>NUCLEOTIDE SEQUENCE [LARGE SCALE GENOMIC DNA]</scope>
    <source>
        <strain evidence="4 5">TISTR 2346</strain>
    </source>
</reference>
<evidence type="ECO:0000313" key="4">
    <source>
        <dbReference type="EMBL" id="MPY41332.1"/>
    </source>
</evidence>
<dbReference type="PANTHER" id="PTHR43877">
    <property type="entry name" value="AMINOALKYLPHOSPHONATE N-ACETYLTRANSFERASE-RELATED-RELATED"/>
    <property type="match status" value="1"/>
</dbReference>
<dbReference type="Pfam" id="PF00583">
    <property type="entry name" value="Acetyltransf_1"/>
    <property type="match status" value="1"/>
</dbReference>
<dbReference type="InterPro" id="IPR050832">
    <property type="entry name" value="Bact_Acetyltransf"/>
</dbReference>
<dbReference type="InterPro" id="IPR016181">
    <property type="entry name" value="Acyl_CoA_acyltransferase"/>
</dbReference>
<dbReference type="PANTHER" id="PTHR43877:SF1">
    <property type="entry name" value="ACETYLTRANSFERASE"/>
    <property type="match status" value="1"/>
</dbReference>
<keyword evidence="5" id="KW-1185">Reference proteome</keyword>
<name>A0A5N8W2I2_9ACTN</name>
<dbReference type="Proteomes" id="UP000326979">
    <property type="component" value="Unassembled WGS sequence"/>
</dbReference>
<dbReference type="SUPFAM" id="SSF55729">
    <property type="entry name" value="Acyl-CoA N-acyltransferases (Nat)"/>
    <property type="match status" value="1"/>
</dbReference>
<evidence type="ECO:0000256" key="2">
    <source>
        <dbReference type="ARBA" id="ARBA00023315"/>
    </source>
</evidence>
<gene>
    <name evidence="4" type="ORF">FNH04_15860</name>
</gene>
<dbReference type="PROSITE" id="PS51186">
    <property type="entry name" value="GNAT"/>
    <property type="match status" value="1"/>
</dbReference>
<dbReference type="Gene3D" id="3.40.630.30">
    <property type="match status" value="1"/>
</dbReference>
<dbReference type="RefSeq" id="WP_152784665.1">
    <property type="nucleotide sequence ID" value="NZ_BAABEQ010000052.1"/>
</dbReference>
<dbReference type="OrthoDB" id="5243635at2"/>
<dbReference type="AlphaFoldDB" id="A0A5N8W2I2"/>